<evidence type="ECO:0000313" key="7">
    <source>
        <dbReference type="EMBL" id="MEK8026987.1"/>
    </source>
</evidence>
<feature type="transmembrane region" description="Helical" evidence="5">
    <location>
        <begin position="33"/>
        <end position="51"/>
    </location>
</feature>
<dbReference type="Pfam" id="PF00892">
    <property type="entry name" value="EamA"/>
    <property type="match status" value="2"/>
</dbReference>
<feature type="transmembrane region" description="Helical" evidence="5">
    <location>
        <begin position="142"/>
        <end position="160"/>
    </location>
</feature>
<feature type="transmembrane region" description="Helical" evidence="5">
    <location>
        <begin position="7"/>
        <end position="27"/>
    </location>
</feature>
<evidence type="ECO:0000259" key="6">
    <source>
        <dbReference type="Pfam" id="PF00892"/>
    </source>
</evidence>
<feature type="transmembrane region" description="Helical" evidence="5">
    <location>
        <begin position="264"/>
        <end position="283"/>
    </location>
</feature>
<evidence type="ECO:0000313" key="8">
    <source>
        <dbReference type="Proteomes" id="UP001368500"/>
    </source>
</evidence>
<dbReference type="PANTHER" id="PTHR32322">
    <property type="entry name" value="INNER MEMBRANE TRANSPORTER"/>
    <property type="match status" value="1"/>
</dbReference>
<dbReference type="PANTHER" id="PTHR32322:SF9">
    <property type="entry name" value="AMINO-ACID METABOLITE EFFLUX PUMP-RELATED"/>
    <property type="match status" value="1"/>
</dbReference>
<keyword evidence="3 5" id="KW-1133">Transmembrane helix</keyword>
<keyword evidence="2 5" id="KW-0812">Transmembrane</keyword>
<dbReference type="SUPFAM" id="SSF103481">
    <property type="entry name" value="Multidrug resistance efflux transporter EmrE"/>
    <property type="match status" value="2"/>
</dbReference>
<evidence type="ECO:0000256" key="1">
    <source>
        <dbReference type="ARBA" id="ARBA00004141"/>
    </source>
</evidence>
<reference evidence="7 8" key="1">
    <citation type="submission" date="2024-04" db="EMBL/GenBank/DDBJ databases">
        <title>Novel species of the genus Ideonella isolated from streams.</title>
        <authorList>
            <person name="Lu H."/>
        </authorList>
    </citation>
    <scope>NUCLEOTIDE SEQUENCE [LARGE SCALE GENOMIC DNA]</scope>
    <source>
        <strain evidence="7 8">BYS139W</strain>
    </source>
</reference>
<dbReference type="Proteomes" id="UP001368500">
    <property type="component" value="Unassembled WGS sequence"/>
</dbReference>
<comment type="caution">
    <text evidence="7">The sequence shown here is derived from an EMBL/GenBank/DDBJ whole genome shotgun (WGS) entry which is preliminary data.</text>
</comment>
<feature type="transmembrane region" description="Helical" evidence="5">
    <location>
        <begin position="63"/>
        <end position="80"/>
    </location>
</feature>
<accession>A0ABU9BDD8</accession>
<feature type="transmembrane region" description="Helical" evidence="5">
    <location>
        <begin position="172"/>
        <end position="191"/>
    </location>
</feature>
<evidence type="ECO:0000256" key="5">
    <source>
        <dbReference type="SAM" id="Phobius"/>
    </source>
</evidence>
<feature type="transmembrane region" description="Helical" evidence="5">
    <location>
        <begin position="86"/>
        <end position="106"/>
    </location>
</feature>
<feature type="domain" description="EamA" evidence="6">
    <location>
        <begin position="6"/>
        <end position="131"/>
    </location>
</feature>
<keyword evidence="4 5" id="KW-0472">Membrane</keyword>
<feature type="transmembrane region" description="Helical" evidence="5">
    <location>
        <begin position="239"/>
        <end position="258"/>
    </location>
</feature>
<comment type="subcellular location">
    <subcellularLocation>
        <location evidence="1">Membrane</location>
        <topology evidence="1">Multi-pass membrane protein</topology>
    </subcellularLocation>
</comment>
<feature type="transmembrane region" description="Helical" evidence="5">
    <location>
        <begin position="118"/>
        <end position="136"/>
    </location>
</feature>
<keyword evidence="8" id="KW-1185">Reference proteome</keyword>
<feature type="transmembrane region" description="Helical" evidence="5">
    <location>
        <begin position="211"/>
        <end position="232"/>
    </location>
</feature>
<dbReference type="InterPro" id="IPR037185">
    <property type="entry name" value="EmrE-like"/>
</dbReference>
<evidence type="ECO:0000256" key="3">
    <source>
        <dbReference type="ARBA" id="ARBA00022989"/>
    </source>
</evidence>
<proteinExistence type="predicted"/>
<evidence type="ECO:0000256" key="2">
    <source>
        <dbReference type="ARBA" id="ARBA00022692"/>
    </source>
</evidence>
<sequence>MPLSHVLLGLSVVAIWGSNFVVIKLALAQWPPLLFAALRFVLAFLPAALLLPRPAVAWRLQAAYATLLGVGQFGVLYLAMRGAISPGLASLVIQTQVFFTIALAIRFDGQAGLRPPQWLALGLAASGIVLIGAHGGGDATPVGVAMILFAALCWAAANIVATRVRGTPMLPFVVWSSIWTVPPLLALSLAVEGWPAMRAAVLQADLGGWIALAWQAWGNTVFGYGVWAWLLARHPAATISPLALGVPVVGMLSSALWLGESLPGWKLAAAALVIGGLGLNLWVARRR</sequence>
<dbReference type="RefSeq" id="WP_341374938.1">
    <property type="nucleotide sequence ID" value="NZ_JBBUTF010000012.1"/>
</dbReference>
<evidence type="ECO:0000256" key="4">
    <source>
        <dbReference type="ARBA" id="ARBA00023136"/>
    </source>
</evidence>
<dbReference type="InterPro" id="IPR000620">
    <property type="entry name" value="EamA_dom"/>
</dbReference>
<protein>
    <submittedName>
        <fullName evidence="7">EamA family transporter</fullName>
    </submittedName>
</protein>
<dbReference type="InterPro" id="IPR050638">
    <property type="entry name" value="AA-Vitamin_Transporters"/>
</dbReference>
<name>A0ABU9BDD8_9BURK</name>
<organism evidence="7 8">
    <name type="scientific">Pseudaquabacterium rugosum</name>
    <dbReference type="NCBI Taxonomy" id="2984194"/>
    <lineage>
        <taxon>Bacteria</taxon>
        <taxon>Pseudomonadati</taxon>
        <taxon>Pseudomonadota</taxon>
        <taxon>Betaproteobacteria</taxon>
        <taxon>Burkholderiales</taxon>
        <taxon>Sphaerotilaceae</taxon>
        <taxon>Pseudaquabacterium</taxon>
    </lineage>
</organism>
<dbReference type="EMBL" id="JBBUTF010000012">
    <property type="protein sequence ID" value="MEK8026987.1"/>
    <property type="molecule type" value="Genomic_DNA"/>
</dbReference>
<feature type="domain" description="EamA" evidence="6">
    <location>
        <begin position="143"/>
        <end position="280"/>
    </location>
</feature>
<gene>
    <name evidence="7" type="ORF">AACH11_13535</name>
</gene>